<feature type="domain" description="Phosphatidic acid phosphatase type 2/haloperoxidase" evidence="2">
    <location>
        <begin position="26"/>
        <end position="151"/>
    </location>
</feature>
<keyword evidence="4" id="KW-1185">Reference proteome</keyword>
<dbReference type="Gene3D" id="1.20.144.10">
    <property type="entry name" value="Phosphatidic acid phosphatase type 2/haloperoxidase"/>
    <property type="match status" value="1"/>
</dbReference>
<sequence>MTAAPAHGYWHLLSLPGAAGLALPLLACAALLLAHHSSDGARAARRWLLAAAGAVTLVIACKIAFYGWGTGIRAWNLTCPSGHAVLALLLWPAFLGLLVPPHRRAWRALAITTGVLVGIGCGVSRLMIHAHPLSEVLAGLALGGLAAVLALRAVRGQRLALRRAAFAAAAVLVLGLGMAVIPIGLQAEHWFAALGARLAGREQPVQRKAWLLEGRDTPQPAEAAK</sequence>
<dbReference type="EMBL" id="JAVDVW010000001">
    <property type="protein sequence ID" value="MDR7098312.1"/>
    <property type="molecule type" value="Genomic_DNA"/>
</dbReference>
<dbReference type="SMART" id="SM00014">
    <property type="entry name" value="acidPPc"/>
    <property type="match status" value="1"/>
</dbReference>
<feature type="transmembrane region" description="Helical" evidence="1">
    <location>
        <begin position="136"/>
        <end position="154"/>
    </location>
</feature>
<feature type="transmembrane region" description="Helical" evidence="1">
    <location>
        <begin position="166"/>
        <end position="185"/>
    </location>
</feature>
<accession>A0ABU1VLF8</accession>
<evidence type="ECO:0000313" key="3">
    <source>
        <dbReference type="EMBL" id="MDR7098312.1"/>
    </source>
</evidence>
<dbReference type="RefSeq" id="WP_310052075.1">
    <property type="nucleotide sequence ID" value="NZ_JAVDVW010000001.1"/>
</dbReference>
<keyword evidence="1" id="KW-0812">Transmembrane</keyword>
<keyword evidence="1" id="KW-0472">Membrane</keyword>
<dbReference type="InterPro" id="IPR036938">
    <property type="entry name" value="PAP2/HPO_sf"/>
</dbReference>
<organism evidence="3 4">
    <name type="scientific">Agrilutibacter niabensis</name>
    <dbReference type="NCBI Taxonomy" id="380628"/>
    <lineage>
        <taxon>Bacteria</taxon>
        <taxon>Pseudomonadati</taxon>
        <taxon>Pseudomonadota</taxon>
        <taxon>Gammaproteobacteria</taxon>
        <taxon>Lysobacterales</taxon>
        <taxon>Lysobacteraceae</taxon>
        <taxon>Agrilutibacter</taxon>
    </lineage>
</organism>
<keyword evidence="1" id="KW-1133">Transmembrane helix</keyword>
<dbReference type="Pfam" id="PF01569">
    <property type="entry name" value="PAP2"/>
    <property type="match status" value="1"/>
</dbReference>
<reference evidence="3 4" key="1">
    <citation type="submission" date="2023-07" db="EMBL/GenBank/DDBJ databases">
        <title>Sorghum-associated microbial communities from plants grown in Nebraska, USA.</title>
        <authorList>
            <person name="Schachtman D."/>
        </authorList>
    </citation>
    <scope>NUCLEOTIDE SEQUENCE [LARGE SCALE GENOMIC DNA]</scope>
    <source>
        <strain evidence="3 4">BE187</strain>
    </source>
</reference>
<name>A0ABU1VLF8_9GAMM</name>
<gene>
    <name evidence="3" type="ORF">J2X04_000659</name>
</gene>
<feature type="transmembrane region" description="Helical" evidence="1">
    <location>
        <begin position="47"/>
        <end position="69"/>
    </location>
</feature>
<feature type="transmembrane region" description="Helical" evidence="1">
    <location>
        <begin position="106"/>
        <end position="130"/>
    </location>
</feature>
<evidence type="ECO:0000313" key="4">
    <source>
        <dbReference type="Proteomes" id="UP001267878"/>
    </source>
</evidence>
<proteinExistence type="predicted"/>
<dbReference type="SUPFAM" id="SSF48317">
    <property type="entry name" value="Acid phosphatase/Vanadium-dependent haloperoxidase"/>
    <property type="match status" value="1"/>
</dbReference>
<feature type="transmembrane region" description="Helical" evidence="1">
    <location>
        <begin position="12"/>
        <end position="35"/>
    </location>
</feature>
<comment type="caution">
    <text evidence="3">The sequence shown here is derived from an EMBL/GenBank/DDBJ whole genome shotgun (WGS) entry which is preliminary data.</text>
</comment>
<dbReference type="Proteomes" id="UP001267878">
    <property type="component" value="Unassembled WGS sequence"/>
</dbReference>
<evidence type="ECO:0000259" key="2">
    <source>
        <dbReference type="SMART" id="SM00014"/>
    </source>
</evidence>
<feature type="transmembrane region" description="Helical" evidence="1">
    <location>
        <begin position="81"/>
        <end position="99"/>
    </location>
</feature>
<evidence type="ECO:0000256" key="1">
    <source>
        <dbReference type="SAM" id="Phobius"/>
    </source>
</evidence>
<protein>
    <submittedName>
        <fullName evidence="3">Membrane-associated phospholipid phosphatase</fullName>
    </submittedName>
</protein>
<dbReference type="InterPro" id="IPR000326">
    <property type="entry name" value="PAP2/HPO"/>
</dbReference>